<sequence>MINILMIEDDAELAEILGEYLNEYNIKVTNFLRPELGIKALNEKKYDLLILDLSLPDIDGIDVCKMIRKKHSIPIIISSARSYIGDKIACFSYGADDFMPKPYDTQELIYRIKSILRRCNHQIIKETKPEKEKIFTFNESKMEISKNSELLNLTNAEYYILLYMIKKNGFVLSRHELLSNVESIKYESSYKSIDVLIGRVRSKIEENVKKPKYILSIRGLGYKFINE</sequence>
<dbReference type="GO" id="GO:0032993">
    <property type="term" value="C:protein-DNA complex"/>
    <property type="evidence" value="ECO:0007669"/>
    <property type="project" value="TreeGrafter"/>
</dbReference>
<dbReference type="InterPro" id="IPR039420">
    <property type="entry name" value="WalR-like"/>
</dbReference>
<dbReference type="InterPro" id="IPR001789">
    <property type="entry name" value="Sig_transdc_resp-reg_receiver"/>
</dbReference>
<dbReference type="Pfam" id="PF00486">
    <property type="entry name" value="Trans_reg_C"/>
    <property type="match status" value="1"/>
</dbReference>
<dbReference type="GO" id="GO:0006355">
    <property type="term" value="P:regulation of DNA-templated transcription"/>
    <property type="evidence" value="ECO:0007669"/>
    <property type="project" value="InterPro"/>
</dbReference>
<feature type="domain" description="OmpR/PhoB-type" evidence="9">
    <location>
        <begin position="122"/>
        <end position="226"/>
    </location>
</feature>
<feature type="DNA-binding region" description="OmpR/PhoB-type" evidence="7">
    <location>
        <begin position="122"/>
        <end position="226"/>
    </location>
</feature>
<dbReference type="PANTHER" id="PTHR48111">
    <property type="entry name" value="REGULATOR OF RPOS"/>
    <property type="match status" value="1"/>
</dbReference>
<evidence type="ECO:0000313" key="11">
    <source>
        <dbReference type="Proteomes" id="UP000472839"/>
    </source>
</evidence>
<dbReference type="SMART" id="SM00862">
    <property type="entry name" value="Trans_reg_C"/>
    <property type="match status" value="1"/>
</dbReference>
<dbReference type="PROSITE" id="PS50110">
    <property type="entry name" value="RESPONSE_REGULATORY"/>
    <property type="match status" value="1"/>
</dbReference>
<protein>
    <submittedName>
        <fullName evidence="10">Response regulator</fullName>
    </submittedName>
</protein>
<dbReference type="InterPro" id="IPR001867">
    <property type="entry name" value="OmpR/PhoB-type_DNA-bd"/>
</dbReference>
<evidence type="ECO:0000256" key="7">
    <source>
        <dbReference type="PROSITE-ProRule" id="PRU01091"/>
    </source>
</evidence>
<dbReference type="CDD" id="cd00383">
    <property type="entry name" value="trans_reg_C"/>
    <property type="match status" value="1"/>
</dbReference>
<dbReference type="Proteomes" id="UP000472839">
    <property type="component" value="Unassembled WGS sequence"/>
</dbReference>
<comment type="caution">
    <text evidence="10">The sequence shown here is derived from an EMBL/GenBank/DDBJ whole genome shotgun (WGS) entry which is preliminary data.</text>
</comment>
<reference evidence="10 11" key="1">
    <citation type="submission" date="2019-10" db="EMBL/GenBank/DDBJ databases">
        <title>Poseidonibacter ostreae sp. nov., isolated from the gut of the Ostrea denselamellosa.</title>
        <authorList>
            <person name="Choi A."/>
        </authorList>
    </citation>
    <scope>NUCLEOTIDE SEQUENCE [LARGE SCALE GENOMIC DNA]</scope>
    <source>
        <strain evidence="10 11">SJOD-M-33</strain>
    </source>
</reference>
<dbReference type="InterPro" id="IPR016032">
    <property type="entry name" value="Sig_transdc_resp-reg_C-effctor"/>
</dbReference>
<evidence type="ECO:0000256" key="4">
    <source>
        <dbReference type="ARBA" id="ARBA00023125"/>
    </source>
</evidence>
<feature type="domain" description="Response regulatory" evidence="8">
    <location>
        <begin position="3"/>
        <end position="116"/>
    </location>
</feature>
<dbReference type="InterPro" id="IPR036388">
    <property type="entry name" value="WH-like_DNA-bd_sf"/>
</dbReference>
<dbReference type="PANTHER" id="PTHR48111:SF22">
    <property type="entry name" value="REGULATOR OF RPOS"/>
    <property type="match status" value="1"/>
</dbReference>
<dbReference type="Gene3D" id="1.10.10.10">
    <property type="entry name" value="Winged helix-like DNA-binding domain superfamily/Winged helix DNA-binding domain"/>
    <property type="match status" value="1"/>
</dbReference>
<evidence type="ECO:0000256" key="2">
    <source>
        <dbReference type="ARBA" id="ARBA00023012"/>
    </source>
</evidence>
<keyword evidence="5" id="KW-0804">Transcription</keyword>
<feature type="modified residue" description="4-aspartylphosphate" evidence="6">
    <location>
        <position position="52"/>
    </location>
</feature>
<dbReference type="SUPFAM" id="SSF46894">
    <property type="entry name" value="C-terminal effector domain of the bipartite response regulators"/>
    <property type="match status" value="1"/>
</dbReference>
<dbReference type="Gene3D" id="3.40.50.2300">
    <property type="match status" value="1"/>
</dbReference>
<gene>
    <name evidence="10" type="ORF">GBG19_03170</name>
</gene>
<keyword evidence="1 6" id="KW-0597">Phosphoprotein</keyword>
<evidence type="ECO:0000256" key="1">
    <source>
        <dbReference type="ARBA" id="ARBA00022553"/>
    </source>
</evidence>
<dbReference type="SMART" id="SM00448">
    <property type="entry name" value="REC"/>
    <property type="match status" value="1"/>
</dbReference>
<accession>A0A6L4WY18</accession>
<organism evidence="10 11">
    <name type="scientific">Poseidonibacter ostreae</name>
    <dbReference type="NCBI Taxonomy" id="2654171"/>
    <lineage>
        <taxon>Bacteria</taxon>
        <taxon>Pseudomonadati</taxon>
        <taxon>Campylobacterota</taxon>
        <taxon>Epsilonproteobacteria</taxon>
        <taxon>Campylobacterales</taxon>
        <taxon>Arcobacteraceae</taxon>
        <taxon>Poseidonibacter</taxon>
    </lineage>
</organism>
<evidence type="ECO:0000256" key="6">
    <source>
        <dbReference type="PROSITE-ProRule" id="PRU00169"/>
    </source>
</evidence>
<dbReference type="RefSeq" id="WP_152240779.1">
    <property type="nucleotide sequence ID" value="NZ_WFKI01000008.1"/>
</dbReference>
<keyword evidence="2" id="KW-0902">Two-component regulatory system</keyword>
<evidence type="ECO:0000256" key="5">
    <source>
        <dbReference type="ARBA" id="ARBA00023163"/>
    </source>
</evidence>
<dbReference type="GO" id="GO:0000976">
    <property type="term" value="F:transcription cis-regulatory region binding"/>
    <property type="evidence" value="ECO:0007669"/>
    <property type="project" value="TreeGrafter"/>
</dbReference>
<evidence type="ECO:0000256" key="3">
    <source>
        <dbReference type="ARBA" id="ARBA00023015"/>
    </source>
</evidence>
<dbReference type="EMBL" id="WFKK01000005">
    <property type="protein sequence ID" value="KAB7890475.1"/>
    <property type="molecule type" value="Genomic_DNA"/>
</dbReference>
<dbReference type="GO" id="GO:0000156">
    <property type="term" value="F:phosphorelay response regulator activity"/>
    <property type="evidence" value="ECO:0007669"/>
    <property type="project" value="TreeGrafter"/>
</dbReference>
<evidence type="ECO:0000313" key="10">
    <source>
        <dbReference type="EMBL" id="KAB7890475.1"/>
    </source>
</evidence>
<dbReference type="Gene3D" id="6.10.250.690">
    <property type="match status" value="1"/>
</dbReference>
<keyword evidence="3" id="KW-0805">Transcription regulation</keyword>
<dbReference type="AlphaFoldDB" id="A0A6L4WY18"/>
<evidence type="ECO:0000259" key="9">
    <source>
        <dbReference type="PROSITE" id="PS51755"/>
    </source>
</evidence>
<proteinExistence type="predicted"/>
<evidence type="ECO:0000259" key="8">
    <source>
        <dbReference type="PROSITE" id="PS50110"/>
    </source>
</evidence>
<dbReference type="InterPro" id="IPR011006">
    <property type="entry name" value="CheY-like_superfamily"/>
</dbReference>
<dbReference type="Pfam" id="PF00072">
    <property type="entry name" value="Response_reg"/>
    <property type="match status" value="1"/>
</dbReference>
<dbReference type="GO" id="GO:0005829">
    <property type="term" value="C:cytosol"/>
    <property type="evidence" value="ECO:0007669"/>
    <property type="project" value="TreeGrafter"/>
</dbReference>
<dbReference type="SUPFAM" id="SSF52172">
    <property type="entry name" value="CheY-like"/>
    <property type="match status" value="1"/>
</dbReference>
<dbReference type="PROSITE" id="PS51755">
    <property type="entry name" value="OMPR_PHOB"/>
    <property type="match status" value="1"/>
</dbReference>
<keyword evidence="4 7" id="KW-0238">DNA-binding</keyword>
<name>A0A6L4WY18_9BACT</name>